<name>A0A9D4S5C1_DREPO</name>
<gene>
    <name evidence="1" type="ORF">DPMN_017333</name>
</gene>
<accession>A0A9D4S5C1</accession>
<dbReference type="Proteomes" id="UP000828390">
    <property type="component" value="Unassembled WGS sequence"/>
</dbReference>
<organism evidence="1 2">
    <name type="scientific">Dreissena polymorpha</name>
    <name type="common">Zebra mussel</name>
    <name type="synonym">Mytilus polymorpha</name>
    <dbReference type="NCBI Taxonomy" id="45954"/>
    <lineage>
        <taxon>Eukaryota</taxon>
        <taxon>Metazoa</taxon>
        <taxon>Spiralia</taxon>
        <taxon>Lophotrochozoa</taxon>
        <taxon>Mollusca</taxon>
        <taxon>Bivalvia</taxon>
        <taxon>Autobranchia</taxon>
        <taxon>Heteroconchia</taxon>
        <taxon>Euheterodonta</taxon>
        <taxon>Imparidentia</taxon>
        <taxon>Neoheterodontei</taxon>
        <taxon>Myida</taxon>
        <taxon>Dreissenoidea</taxon>
        <taxon>Dreissenidae</taxon>
        <taxon>Dreissena</taxon>
    </lineage>
</organism>
<dbReference type="EMBL" id="JAIWYP010000001">
    <property type="protein sequence ID" value="KAH3893189.1"/>
    <property type="molecule type" value="Genomic_DNA"/>
</dbReference>
<comment type="caution">
    <text evidence="1">The sequence shown here is derived from an EMBL/GenBank/DDBJ whole genome shotgun (WGS) entry which is preliminary data.</text>
</comment>
<evidence type="ECO:0000313" key="2">
    <source>
        <dbReference type="Proteomes" id="UP000828390"/>
    </source>
</evidence>
<sequence length="73" mass="8740">MWPNISLSYSYHLPHDLPDVKLWIVPIDLDAWHMSHPYHTHHHRWHTTCRMQEIINNLQNSGIIVSKNCSMKN</sequence>
<protein>
    <submittedName>
        <fullName evidence="1">Uncharacterized protein</fullName>
    </submittedName>
</protein>
<reference evidence="1" key="2">
    <citation type="submission" date="2020-11" db="EMBL/GenBank/DDBJ databases">
        <authorList>
            <person name="McCartney M.A."/>
            <person name="Auch B."/>
            <person name="Kono T."/>
            <person name="Mallez S."/>
            <person name="Becker A."/>
            <person name="Gohl D.M."/>
            <person name="Silverstein K.A.T."/>
            <person name="Koren S."/>
            <person name="Bechman K.B."/>
            <person name="Herman A."/>
            <person name="Abrahante J.E."/>
            <person name="Garbe J."/>
        </authorList>
    </citation>
    <scope>NUCLEOTIDE SEQUENCE</scope>
    <source>
        <strain evidence="1">Duluth1</strain>
        <tissue evidence="1">Whole animal</tissue>
    </source>
</reference>
<evidence type="ECO:0000313" key="1">
    <source>
        <dbReference type="EMBL" id="KAH3893189.1"/>
    </source>
</evidence>
<keyword evidence="2" id="KW-1185">Reference proteome</keyword>
<dbReference type="AlphaFoldDB" id="A0A9D4S5C1"/>
<proteinExistence type="predicted"/>
<reference evidence="1" key="1">
    <citation type="journal article" date="2019" name="bioRxiv">
        <title>The Genome of the Zebra Mussel, Dreissena polymorpha: A Resource for Invasive Species Research.</title>
        <authorList>
            <person name="McCartney M.A."/>
            <person name="Auch B."/>
            <person name="Kono T."/>
            <person name="Mallez S."/>
            <person name="Zhang Y."/>
            <person name="Obille A."/>
            <person name="Becker A."/>
            <person name="Abrahante J.E."/>
            <person name="Garbe J."/>
            <person name="Badalamenti J.P."/>
            <person name="Herman A."/>
            <person name="Mangelson H."/>
            <person name="Liachko I."/>
            <person name="Sullivan S."/>
            <person name="Sone E.D."/>
            <person name="Koren S."/>
            <person name="Silverstein K.A.T."/>
            <person name="Beckman K.B."/>
            <person name="Gohl D.M."/>
        </authorList>
    </citation>
    <scope>NUCLEOTIDE SEQUENCE</scope>
    <source>
        <strain evidence="1">Duluth1</strain>
        <tissue evidence="1">Whole animal</tissue>
    </source>
</reference>